<keyword evidence="4" id="KW-1185">Reference proteome</keyword>
<organism evidence="3 4">
    <name type="scientific">Sediminicurvatus halobius</name>
    <dbReference type="NCBI Taxonomy" id="2182432"/>
    <lineage>
        <taxon>Bacteria</taxon>
        <taxon>Pseudomonadati</taxon>
        <taxon>Pseudomonadota</taxon>
        <taxon>Gammaproteobacteria</taxon>
        <taxon>Chromatiales</taxon>
        <taxon>Ectothiorhodospiraceae</taxon>
        <taxon>Sediminicurvatus</taxon>
    </lineage>
</organism>
<dbReference type="GO" id="GO:0016787">
    <property type="term" value="F:hydrolase activity"/>
    <property type="evidence" value="ECO:0007669"/>
    <property type="project" value="UniProtKB-KW"/>
</dbReference>
<dbReference type="InterPro" id="IPR022742">
    <property type="entry name" value="Hydrolase_4"/>
</dbReference>
<dbReference type="AlphaFoldDB" id="A0A2U2N8L2"/>
<feature type="domain" description="Serine aminopeptidase S33" evidence="2">
    <location>
        <begin position="73"/>
        <end position="182"/>
    </location>
</feature>
<dbReference type="Pfam" id="PF12146">
    <property type="entry name" value="Hydrolase_4"/>
    <property type="match status" value="1"/>
</dbReference>
<proteinExistence type="predicted"/>
<accession>A0A2U2N8L2</accession>
<dbReference type="RefSeq" id="WP_109675460.1">
    <property type="nucleotide sequence ID" value="NZ_CP086615.1"/>
</dbReference>
<sequence length="275" mass="29780">MPLLAKLLGSAVLLYAAVLAALWVMQGRLIHLPHVPGRSLEATPAARGLDYETVRIDTADGERLHGWFLPDPKARGTVLFLHGNAGNISHRLDSLSLLIDLGVQVLIIDYRGYGESTGTPGEEGLYADARAAWAHLTDERGIPAERIVALGRSLGSAVAARLATERPLAGVILEAAFTSVTDLAARQYPMFPVRPLLRHRYDTQANLQSVQQPVLVVHGRDDTIVPPAHGEALFEAAPNAVDYILLDGGHDDAFLTSEQAYRRALDAFLDRVLPP</sequence>
<name>A0A2U2N8L2_9GAMM</name>
<gene>
    <name evidence="3" type="ORF">DEM34_01295</name>
</gene>
<dbReference type="PANTHER" id="PTHR12277">
    <property type="entry name" value="ALPHA/BETA HYDROLASE DOMAIN-CONTAINING PROTEIN"/>
    <property type="match status" value="1"/>
</dbReference>
<dbReference type="InterPro" id="IPR013595">
    <property type="entry name" value="Pept_S33_TAP-like_C"/>
</dbReference>
<reference evidence="3 4" key="1">
    <citation type="submission" date="2018-05" db="EMBL/GenBank/DDBJ databases">
        <title>Spiribacter halobius sp. nov., a moderately halophilic bacterium isolated from marine solar saltern.</title>
        <authorList>
            <person name="Zheng W.-S."/>
            <person name="Lu D.-C."/>
            <person name="Du Z.-J."/>
        </authorList>
    </citation>
    <scope>NUCLEOTIDE SEQUENCE [LARGE SCALE GENOMIC DNA]</scope>
    <source>
        <strain evidence="3 4">E85</strain>
    </source>
</reference>
<dbReference type="Gene3D" id="3.40.50.1820">
    <property type="entry name" value="alpha/beta hydrolase"/>
    <property type="match status" value="1"/>
</dbReference>
<evidence type="ECO:0000313" key="4">
    <source>
        <dbReference type="Proteomes" id="UP000245474"/>
    </source>
</evidence>
<dbReference type="SUPFAM" id="SSF53474">
    <property type="entry name" value="alpha/beta-Hydrolases"/>
    <property type="match status" value="1"/>
</dbReference>
<dbReference type="EMBL" id="QFFI01000002">
    <property type="protein sequence ID" value="PWG65407.1"/>
    <property type="molecule type" value="Genomic_DNA"/>
</dbReference>
<evidence type="ECO:0000313" key="3">
    <source>
        <dbReference type="EMBL" id="PWG65407.1"/>
    </source>
</evidence>
<dbReference type="InterPro" id="IPR029058">
    <property type="entry name" value="AB_hydrolase_fold"/>
</dbReference>
<comment type="caution">
    <text evidence="3">The sequence shown here is derived from an EMBL/GenBank/DDBJ whole genome shotgun (WGS) entry which is preliminary data.</text>
</comment>
<dbReference type="Pfam" id="PF08386">
    <property type="entry name" value="Abhydrolase_4"/>
    <property type="match status" value="1"/>
</dbReference>
<dbReference type="PANTHER" id="PTHR12277:SF81">
    <property type="entry name" value="PROTEIN ABHD13"/>
    <property type="match status" value="1"/>
</dbReference>
<evidence type="ECO:0000259" key="2">
    <source>
        <dbReference type="Pfam" id="PF12146"/>
    </source>
</evidence>
<dbReference type="Proteomes" id="UP000245474">
    <property type="component" value="Unassembled WGS sequence"/>
</dbReference>
<dbReference type="OrthoDB" id="9798884at2"/>
<evidence type="ECO:0000259" key="1">
    <source>
        <dbReference type="Pfam" id="PF08386"/>
    </source>
</evidence>
<keyword evidence="3" id="KW-0378">Hydrolase</keyword>
<protein>
    <submittedName>
        <fullName evidence="3">Alpha/beta hydrolase</fullName>
    </submittedName>
</protein>
<feature type="domain" description="Peptidase S33 tripeptidyl aminopeptidase-like C-terminal" evidence="1">
    <location>
        <begin position="207"/>
        <end position="270"/>
    </location>
</feature>